<evidence type="ECO:0000256" key="1">
    <source>
        <dbReference type="SAM" id="Phobius"/>
    </source>
</evidence>
<keyword evidence="1" id="KW-0812">Transmembrane</keyword>
<dbReference type="KEGG" id="ock:EXM22_01555"/>
<dbReference type="RefSeq" id="WP_149484822.1">
    <property type="nucleotide sequence ID" value="NZ_CP036150.1"/>
</dbReference>
<keyword evidence="1" id="KW-1133">Transmembrane helix</keyword>
<organism evidence="2 3">
    <name type="scientific">Oceanispirochaeta crateris</name>
    <dbReference type="NCBI Taxonomy" id="2518645"/>
    <lineage>
        <taxon>Bacteria</taxon>
        <taxon>Pseudomonadati</taxon>
        <taxon>Spirochaetota</taxon>
        <taxon>Spirochaetia</taxon>
        <taxon>Spirochaetales</taxon>
        <taxon>Spirochaetaceae</taxon>
        <taxon>Oceanispirochaeta</taxon>
    </lineage>
</organism>
<dbReference type="Proteomes" id="UP000324209">
    <property type="component" value="Chromosome"/>
</dbReference>
<feature type="transmembrane region" description="Helical" evidence="1">
    <location>
        <begin position="174"/>
        <end position="194"/>
    </location>
</feature>
<feature type="transmembrane region" description="Helical" evidence="1">
    <location>
        <begin position="146"/>
        <end position="168"/>
    </location>
</feature>
<dbReference type="InterPro" id="IPR038750">
    <property type="entry name" value="YczE/YyaS-like"/>
</dbReference>
<dbReference type="PANTHER" id="PTHR40078:SF1">
    <property type="entry name" value="INTEGRAL MEMBRANE PROTEIN"/>
    <property type="match status" value="1"/>
</dbReference>
<dbReference type="OrthoDB" id="154912at2"/>
<feature type="transmembrane region" description="Helical" evidence="1">
    <location>
        <begin position="52"/>
        <end position="71"/>
    </location>
</feature>
<keyword evidence="1" id="KW-0472">Membrane</keyword>
<reference evidence="2 3" key="1">
    <citation type="submission" date="2019-02" db="EMBL/GenBank/DDBJ databases">
        <title>Complete Genome Sequence and Methylome Analysis of free living Spirochaetas.</title>
        <authorList>
            <person name="Fomenkov A."/>
            <person name="Dubinina G."/>
            <person name="Leshcheva N."/>
            <person name="Mikheeva N."/>
            <person name="Grabovich M."/>
            <person name="Vincze T."/>
            <person name="Roberts R.J."/>
        </authorList>
    </citation>
    <scope>NUCLEOTIDE SEQUENCE [LARGE SCALE GENOMIC DNA]</scope>
    <source>
        <strain evidence="2 3">K2</strain>
    </source>
</reference>
<name>A0A5C1QHZ6_9SPIO</name>
<accession>A0A5C1QHZ6</accession>
<feature type="transmembrane region" description="Helical" evidence="1">
    <location>
        <begin position="78"/>
        <end position="98"/>
    </location>
</feature>
<keyword evidence="3" id="KW-1185">Reference proteome</keyword>
<dbReference type="AlphaFoldDB" id="A0A5C1QHZ6"/>
<proteinExistence type="predicted"/>
<dbReference type="Pfam" id="PF19700">
    <property type="entry name" value="DUF6198"/>
    <property type="match status" value="1"/>
</dbReference>
<feature type="transmembrane region" description="Helical" evidence="1">
    <location>
        <begin position="104"/>
        <end position="126"/>
    </location>
</feature>
<protein>
    <recommendedName>
        <fullName evidence="4">YitT family protein</fullName>
    </recommendedName>
</protein>
<dbReference type="PANTHER" id="PTHR40078">
    <property type="entry name" value="INTEGRAL MEMBRANE PROTEIN-RELATED"/>
    <property type="match status" value="1"/>
</dbReference>
<evidence type="ECO:0008006" key="4">
    <source>
        <dbReference type="Google" id="ProtNLM"/>
    </source>
</evidence>
<sequence length="223" mass="24205">MILLKIVQRFCKLIFGLFLYALGIVLTIKANIGYGPWEVFHVGLGNTVGISIGNASILVGLALVVITLLMGEKVGFGTILNMILIGVFLDLILMSNLIGIVDHFYWGILVLVLGLYTISLGSFFYIDSGFGAGPRDGLMVALKRKFTLPIGVIRSIIELTATTIGWFLGGMVGVGTLISVVMIGFCVQSTFGILKFDPTKVTHSTLNESYQELKLALRLRNNT</sequence>
<gene>
    <name evidence="2" type="ORF">EXM22_01555</name>
</gene>
<feature type="transmembrane region" description="Helical" evidence="1">
    <location>
        <begin position="12"/>
        <end position="32"/>
    </location>
</feature>
<dbReference type="EMBL" id="CP036150">
    <property type="protein sequence ID" value="QEN06739.1"/>
    <property type="molecule type" value="Genomic_DNA"/>
</dbReference>
<evidence type="ECO:0000313" key="3">
    <source>
        <dbReference type="Proteomes" id="UP000324209"/>
    </source>
</evidence>
<evidence type="ECO:0000313" key="2">
    <source>
        <dbReference type="EMBL" id="QEN06739.1"/>
    </source>
</evidence>